<feature type="transmembrane region" description="Helical" evidence="1">
    <location>
        <begin position="45"/>
        <end position="64"/>
    </location>
</feature>
<dbReference type="WBParaSite" id="Hba_03782">
    <property type="protein sequence ID" value="Hba_03782"/>
    <property type="gene ID" value="Hba_03782"/>
</dbReference>
<feature type="transmembrane region" description="Helical" evidence="1">
    <location>
        <begin position="111"/>
        <end position="131"/>
    </location>
</feature>
<keyword evidence="2" id="KW-1185">Reference proteome</keyword>
<name>A0A1I7WFT4_HETBA</name>
<reference evidence="3" key="1">
    <citation type="submission" date="2016-11" db="UniProtKB">
        <authorList>
            <consortium name="WormBaseParasite"/>
        </authorList>
    </citation>
    <scope>IDENTIFICATION</scope>
</reference>
<evidence type="ECO:0000256" key="1">
    <source>
        <dbReference type="SAM" id="Phobius"/>
    </source>
</evidence>
<evidence type="ECO:0000313" key="2">
    <source>
        <dbReference type="Proteomes" id="UP000095283"/>
    </source>
</evidence>
<accession>A0A1I7WFT4</accession>
<keyword evidence="1" id="KW-0812">Transmembrane</keyword>
<dbReference type="AlphaFoldDB" id="A0A1I7WFT4"/>
<keyword evidence="1" id="KW-1133">Transmembrane helix</keyword>
<protein>
    <submittedName>
        <fullName evidence="3">EF-hand domain-containing protein</fullName>
    </submittedName>
</protein>
<dbReference type="Proteomes" id="UP000095283">
    <property type="component" value="Unplaced"/>
</dbReference>
<evidence type="ECO:0000313" key="3">
    <source>
        <dbReference type="WBParaSite" id="Hba_03782"/>
    </source>
</evidence>
<proteinExistence type="predicted"/>
<organism evidence="2 3">
    <name type="scientific">Heterorhabditis bacteriophora</name>
    <name type="common">Entomopathogenic nematode worm</name>
    <dbReference type="NCBI Taxonomy" id="37862"/>
    <lineage>
        <taxon>Eukaryota</taxon>
        <taxon>Metazoa</taxon>
        <taxon>Ecdysozoa</taxon>
        <taxon>Nematoda</taxon>
        <taxon>Chromadorea</taxon>
        <taxon>Rhabditida</taxon>
        <taxon>Rhabditina</taxon>
        <taxon>Rhabditomorpha</taxon>
        <taxon>Strongyloidea</taxon>
        <taxon>Heterorhabditidae</taxon>
        <taxon>Heterorhabditis</taxon>
    </lineage>
</organism>
<keyword evidence="1" id="KW-0472">Membrane</keyword>
<sequence>MIYYSECKNFKFQRKYTETLLRTPTVQVEEKLNATPEEQEVNLELIIYIYIYLSMILTYILKIYKYNDDISILIKIFDRKGKGKVGKTNFSRILTEQIEFNSDIQDEQRTVLFGFYLLYSCGHFYFMVFLLDEYCIYLKQESVSVAELRTTTKSSSFAGENLMHKEDESPVSVNKVEEIVTSPIEVQRKMNGSTSHSNLEAR</sequence>